<keyword evidence="2" id="KW-1185">Reference proteome</keyword>
<name>E4ZN85_LEPMJ</name>
<dbReference type="EMBL" id="FP929105">
    <property type="protein sequence ID" value="CBX92944.1"/>
    <property type="molecule type" value="Genomic_DNA"/>
</dbReference>
<protein>
    <submittedName>
        <fullName evidence="1">Predicted protein</fullName>
    </submittedName>
</protein>
<evidence type="ECO:0000313" key="1">
    <source>
        <dbReference type="EMBL" id="CBX92944.1"/>
    </source>
</evidence>
<dbReference type="VEuPathDB" id="FungiDB:LEMA_uP038450.1"/>
<dbReference type="InParanoid" id="E4ZN85"/>
<gene>
    <name evidence="1" type="ORF">LEMA_uP038450.1</name>
</gene>
<evidence type="ECO:0000313" key="2">
    <source>
        <dbReference type="Proteomes" id="UP000002668"/>
    </source>
</evidence>
<proteinExistence type="predicted"/>
<dbReference type="HOGENOM" id="CLU_3106829_0_0_1"/>
<organism evidence="2">
    <name type="scientific">Leptosphaeria maculans (strain JN3 / isolate v23.1.3 / race Av1-4-5-6-7-8)</name>
    <name type="common">Blackleg fungus</name>
    <name type="synonym">Phoma lingam</name>
    <dbReference type="NCBI Taxonomy" id="985895"/>
    <lineage>
        <taxon>Eukaryota</taxon>
        <taxon>Fungi</taxon>
        <taxon>Dikarya</taxon>
        <taxon>Ascomycota</taxon>
        <taxon>Pezizomycotina</taxon>
        <taxon>Dothideomycetes</taxon>
        <taxon>Pleosporomycetidae</taxon>
        <taxon>Pleosporales</taxon>
        <taxon>Pleosporineae</taxon>
        <taxon>Leptosphaeriaceae</taxon>
        <taxon>Plenodomus</taxon>
        <taxon>Plenodomus lingam/Leptosphaeria maculans species complex</taxon>
    </lineage>
</organism>
<dbReference type="Proteomes" id="UP000002668">
    <property type="component" value="Genome"/>
</dbReference>
<accession>E4ZN85</accession>
<reference evidence="2" key="1">
    <citation type="journal article" date="2011" name="Nat. Commun.">
        <title>Effector diversification within compartments of the Leptosphaeria maculans genome affected by Repeat-Induced Point mutations.</title>
        <authorList>
            <person name="Rouxel T."/>
            <person name="Grandaubert J."/>
            <person name="Hane J.K."/>
            <person name="Hoede C."/>
            <person name="van de Wouw A.P."/>
            <person name="Couloux A."/>
            <person name="Dominguez V."/>
            <person name="Anthouard V."/>
            <person name="Bally P."/>
            <person name="Bourras S."/>
            <person name="Cozijnsen A.J."/>
            <person name="Ciuffetti L.M."/>
            <person name="Degrave A."/>
            <person name="Dilmaghani A."/>
            <person name="Duret L."/>
            <person name="Fudal I."/>
            <person name="Goodwin S.B."/>
            <person name="Gout L."/>
            <person name="Glaser N."/>
            <person name="Linglin J."/>
            <person name="Kema G.H.J."/>
            <person name="Lapalu N."/>
            <person name="Lawrence C.B."/>
            <person name="May K."/>
            <person name="Meyer M."/>
            <person name="Ollivier B."/>
            <person name="Poulain J."/>
            <person name="Schoch C.L."/>
            <person name="Simon A."/>
            <person name="Spatafora J.W."/>
            <person name="Stachowiak A."/>
            <person name="Turgeon B.G."/>
            <person name="Tyler B.M."/>
            <person name="Vincent D."/>
            <person name="Weissenbach J."/>
            <person name="Amselem J."/>
            <person name="Quesneville H."/>
            <person name="Oliver R.P."/>
            <person name="Wincker P."/>
            <person name="Balesdent M.-H."/>
            <person name="Howlett B.J."/>
        </authorList>
    </citation>
    <scope>NUCLEOTIDE SEQUENCE [LARGE SCALE GENOMIC DNA]</scope>
    <source>
        <strain evidence="2">JN3 / isolate v23.1.3 / race Av1-4-5-6-7-8</strain>
    </source>
</reference>
<dbReference type="AlphaFoldDB" id="E4ZN85"/>
<sequence length="51" mass="5735">MSDSNSGSKTPYMYETQTSCMVPYGMYESKRSTRDADWIADFVRIAFPVGG</sequence>